<dbReference type="eggNOG" id="COG2165">
    <property type="taxonomic scope" value="Bacteria"/>
</dbReference>
<name>D2R1V0_PIRSD</name>
<keyword evidence="3" id="KW-1185">Reference proteome</keyword>
<dbReference type="eggNOG" id="COG0718">
    <property type="taxonomic scope" value="Bacteria"/>
</dbReference>
<dbReference type="EMBL" id="CP001848">
    <property type="protein sequence ID" value="ADB16819.1"/>
    <property type="molecule type" value="Genomic_DNA"/>
</dbReference>
<dbReference type="Pfam" id="PF07596">
    <property type="entry name" value="SBP_bac_10"/>
    <property type="match status" value="1"/>
</dbReference>
<dbReference type="PANTHER" id="PTHR30093">
    <property type="entry name" value="GENERAL SECRETION PATHWAY PROTEIN G"/>
    <property type="match status" value="1"/>
</dbReference>
<reference evidence="2 3" key="1">
    <citation type="journal article" date="2009" name="Stand. Genomic Sci.">
        <title>Complete genome sequence of Pirellula staleyi type strain (ATCC 27377).</title>
        <authorList>
            <person name="Clum A."/>
            <person name="Tindall B.J."/>
            <person name="Sikorski J."/>
            <person name="Ivanova N."/>
            <person name="Mavrommatis K."/>
            <person name="Lucas S."/>
            <person name="Glavina del Rio T."/>
            <person name="Nolan M."/>
            <person name="Chen F."/>
            <person name="Tice H."/>
            <person name="Pitluck S."/>
            <person name="Cheng J.F."/>
            <person name="Chertkov O."/>
            <person name="Brettin T."/>
            <person name="Han C."/>
            <person name="Detter J.C."/>
            <person name="Kuske C."/>
            <person name="Bruce D."/>
            <person name="Goodwin L."/>
            <person name="Ovchinikova G."/>
            <person name="Pati A."/>
            <person name="Mikhailova N."/>
            <person name="Chen A."/>
            <person name="Palaniappan K."/>
            <person name="Land M."/>
            <person name="Hauser L."/>
            <person name="Chang Y.J."/>
            <person name="Jeffries C.D."/>
            <person name="Chain P."/>
            <person name="Rohde M."/>
            <person name="Goker M."/>
            <person name="Bristow J."/>
            <person name="Eisen J.A."/>
            <person name="Markowitz V."/>
            <person name="Hugenholtz P."/>
            <person name="Kyrpides N.C."/>
            <person name="Klenk H.P."/>
            <person name="Lapidus A."/>
        </authorList>
    </citation>
    <scope>NUCLEOTIDE SEQUENCE [LARGE SCALE GENOMIC DNA]</scope>
    <source>
        <strain evidence="3">ATCC 27377 / DSM 6068 / ICPB 4128</strain>
    </source>
</reference>
<dbReference type="OrthoDB" id="255848at2"/>
<gene>
    <name evidence="2" type="ordered locus">Psta_2145</name>
</gene>
<dbReference type="Pfam" id="PF07963">
    <property type="entry name" value="N_methyl"/>
    <property type="match status" value="1"/>
</dbReference>
<dbReference type="InterPro" id="IPR027558">
    <property type="entry name" value="Pre_pil_HX9DG_C"/>
</dbReference>
<dbReference type="InterPro" id="IPR012902">
    <property type="entry name" value="N_methyl_site"/>
</dbReference>
<organism evidence="2 3">
    <name type="scientific">Pirellula staleyi (strain ATCC 27377 / DSM 6068 / ICPB 4128)</name>
    <name type="common">Pirella staleyi</name>
    <dbReference type="NCBI Taxonomy" id="530564"/>
    <lineage>
        <taxon>Bacteria</taxon>
        <taxon>Pseudomonadati</taxon>
        <taxon>Planctomycetota</taxon>
        <taxon>Planctomycetia</taxon>
        <taxon>Pirellulales</taxon>
        <taxon>Pirellulaceae</taxon>
        <taxon>Pirellula</taxon>
    </lineage>
</organism>
<dbReference type="SUPFAM" id="SSF54523">
    <property type="entry name" value="Pili subunits"/>
    <property type="match status" value="1"/>
</dbReference>
<dbReference type="KEGG" id="psl:Psta_2145"/>
<sequence length="378" mass="40010" precursor="true">MKCHLSMLRSHATVRRAFTLVELLVVIAIIGVLVALLLPAVQAAREAARRSSCQSHLVQMIIAVHHYESVYQRYPAGTQEPKGPILSAPPGMHHGWLIALMPMVEQRNVFSAVDPNVSVYHKKHIPVVDASLPLLHCPSAPTPDTGYSDYAAVHHDVEAPIDTTNNGVFFLNSKVRYDDITDGSSNTLFLGEKITDAWDLHWLSGTRATLRNTGVVPNFLSFANGGIVRPGNGIGFQMPSDSSGWGGGAGMPGMLPGEFPPEEGTAPADPEEEMMQDLVIPVMPGAMPPGGTMGMPGMPSVPGMSGMPGMPGMQGPGPPLPNIGPGNPLFVGGFGSSHPGGAMFVLGDGSSRFISNGVNPQVFSLLGNRRDGSLPQKY</sequence>
<dbReference type="Gene3D" id="3.30.700.10">
    <property type="entry name" value="Glycoprotein, Type 4 Pilin"/>
    <property type="match status" value="1"/>
</dbReference>
<dbReference type="InterPro" id="IPR045584">
    <property type="entry name" value="Pilin-like"/>
</dbReference>
<dbReference type="InterPro" id="IPR011453">
    <property type="entry name" value="DUF1559"/>
</dbReference>
<evidence type="ECO:0000313" key="2">
    <source>
        <dbReference type="EMBL" id="ADB16819.1"/>
    </source>
</evidence>
<protein>
    <recommendedName>
        <fullName evidence="1">DUF1559 domain-containing protein</fullName>
    </recommendedName>
</protein>
<evidence type="ECO:0000259" key="1">
    <source>
        <dbReference type="Pfam" id="PF07596"/>
    </source>
</evidence>
<dbReference type="PANTHER" id="PTHR30093:SF2">
    <property type="entry name" value="TYPE II SECRETION SYSTEM PROTEIN H"/>
    <property type="match status" value="1"/>
</dbReference>
<dbReference type="Proteomes" id="UP000001887">
    <property type="component" value="Chromosome"/>
</dbReference>
<proteinExistence type="predicted"/>
<dbReference type="AlphaFoldDB" id="D2R1V0"/>
<feature type="domain" description="DUF1559" evidence="1">
    <location>
        <begin position="42"/>
        <end position="360"/>
    </location>
</feature>
<dbReference type="HOGENOM" id="CLU_041661_0_0_0"/>
<dbReference type="NCBIfam" id="TIGR04294">
    <property type="entry name" value="pre_pil_HX9DG"/>
    <property type="match status" value="1"/>
</dbReference>
<dbReference type="NCBIfam" id="TIGR02532">
    <property type="entry name" value="IV_pilin_GFxxxE"/>
    <property type="match status" value="1"/>
</dbReference>
<dbReference type="STRING" id="530564.Psta_2145"/>
<evidence type="ECO:0000313" key="3">
    <source>
        <dbReference type="Proteomes" id="UP000001887"/>
    </source>
</evidence>
<accession>D2R1V0</accession>